<comment type="subcellular location">
    <subcellularLocation>
        <location evidence="3">Cytoplasm</location>
    </subcellularLocation>
</comment>
<dbReference type="PANTHER" id="PTHR21071">
    <property type="entry name" value="UDP-N-ACETYLENOLPYRUVOYLGLUCOSAMINE REDUCTASE"/>
    <property type="match status" value="1"/>
</dbReference>
<keyword evidence="7" id="KW-0132">Cell division</keyword>
<dbReference type="EC" id="1.3.1.98" evidence="5"/>
<keyword evidence="11" id="KW-0133">Cell shape</keyword>
<dbReference type="Pfam" id="PF02873">
    <property type="entry name" value="MurB_C"/>
    <property type="match status" value="1"/>
</dbReference>
<keyword evidence="13" id="KW-0560">Oxidoreductase</keyword>
<evidence type="ECO:0000256" key="6">
    <source>
        <dbReference type="ARBA" id="ARBA00022490"/>
    </source>
</evidence>
<dbReference type="EMBL" id="CAEZSR010000064">
    <property type="protein sequence ID" value="CAB4562368.1"/>
    <property type="molecule type" value="Genomic_DNA"/>
</dbReference>
<evidence type="ECO:0000256" key="17">
    <source>
        <dbReference type="SAM" id="MobiDB-lite"/>
    </source>
</evidence>
<proteinExistence type="inferred from homology"/>
<dbReference type="GO" id="GO:0009252">
    <property type="term" value="P:peptidoglycan biosynthetic process"/>
    <property type="evidence" value="ECO:0007669"/>
    <property type="project" value="UniProtKB-UniPathway"/>
</dbReference>
<dbReference type="PROSITE" id="PS51387">
    <property type="entry name" value="FAD_PCMH"/>
    <property type="match status" value="1"/>
</dbReference>
<evidence type="ECO:0000259" key="18">
    <source>
        <dbReference type="PROSITE" id="PS51387"/>
    </source>
</evidence>
<evidence type="ECO:0000256" key="12">
    <source>
        <dbReference type="ARBA" id="ARBA00022984"/>
    </source>
</evidence>
<dbReference type="Gene3D" id="3.30.465.10">
    <property type="match status" value="1"/>
</dbReference>
<feature type="domain" description="FAD-binding PCMH-type" evidence="18">
    <location>
        <begin position="33"/>
        <end position="198"/>
    </location>
</feature>
<protein>
    <recommendedName>
        <fullName evidence="5">UDP-N-acetylmuramate dehydrogenase</fullName>
        <ecNumber evidence="5">1.3.1.98</ecNumber>
    </recommendedName>
</protein>
<gene>
    <name evidence="19" type="ORF">UFOPK1493_01870</name>
</gene>
<dbReference type="SUPFAM" id="SSF56176">
    <property type="entry name" value="FAD-binding/transporter-associated domain-like"/>
    <property type="match status" value="1"/>
</dbReference>
<dbReference type="PANTHER" id="PTHR21071:SF4">
    <property type="entry name" value="UDP-N-ACETYLENOLPYRUVOYLGLUCOSAMINE REDUCTASE"/>
    <property type="match status" value="1"/>
</dbReference>
<keyword evidence="15" id="KW-0961">Cell wall biogenesis/degradation</keyword>
<dbReference type="GO" id="GO:0005829">
    <property type="term" value="C:cytosol"/>
    <property type="evidence" value="ECO:0007669"/>
    <property type="project" value="TreeGrafter"/>
</dbReference>
<dbReference type="InterPro" id="IPR006094">
    <property type="entry name" value="Oxid_FAD_bind_N"/>
</dbReference>
<keyword evidence="8" id="KW-0285">Flavoprotein</keyword>
<dbReference type="InterPro" id="IPR016167">
    <property type="entry name" value="FAD-bd_PCMH_sub1"/>
</dbReference>
<dbReference type="GO" id="GO:0008360">
    <property type="term" value="P:regulation of cell shape"/>
    <property type="evidence" value="ECO:0007669"/>
    <property type="project" value="UniProtKB-KW"/>
</dbReference>
<dbReference type="InterPro" id="IPR016166">
    <property type="entry name" value="FAD-bd_PCMH"/>
</dbReference>
<keyword evidence="14" id="KW-0131">Cell cycle</keyword>
<dbReference type="InterPro" id="IPR003170">
    <property type="entry name" value="MurB"/>
</dbReference>
<dbReference type="InterPro" id="IPR036635">
    <property type="entry name" value="MurB_C_sf"/>
</dbReference>
<evidence type="ECO:0000256" key="2">
    <source>
        <dbReference type="ARBA" id="ARBA00003921"/>
    </source>
</evidence>
<comment type="catalytic activity">
    <reaction evidence="16">
        <text>UDP-N-acetyl-alpha-D-muramate + NADP(+) = UDP-N-acetyl-3-O-(1-carboxyvinyl)-alpha-D-glucosamine + NADPH + H(+)</text>
        <dbReference type="Rhea" id="RHEA:12248"/>
        <dbReference type="ChEBI" id="CHEBI:15378"/>
        <dbReference type="ChEBI" id="CHEBI:57783"/>
        <dbReference type="ChEBI" id="CHEBI:58349"/>
        <dbReference type="ChEBI" id="CHEBI:68483"/>
        <dbReference type="ChEBI" id="CHEBI:70757"/>
        <dbReference type="EC" id="1.3.1.98"/>
    </reaction>
</comment>
<dbReference type="GO" id="GO:0008762">
    <property type="term" value="F:UDP-N-acetylmuramate dehydrogenase activity"/>
    <property type="evidence" value="ECO:0007669"/>
    <property type="project" value="UniProtKB-EC"/>
</dbReference>
<keyword evidence="9" id="KW-0274">FAD</keyword>
<evidence type="ECO:0000256" key="8">
    <source>
        <dbReference type="ARBA" id="ARBA00022630"/>
    </source>
</evidence>
<evidence type="ECO:0000256" key="4">
    <source>
        <dbReference type="ARBA" id="ARBA00004752"/>
    </source>
</evidence>
<evidence type="ECO:0000256" key="10">
    <source>
        <dbReference type="ARBA" id="ARBA00022857"/>
    </source>
</evidence>
<dbReference type="Pfam" id="PF01565">
    <property type="entry name" value="FAD_binding_4"/>
    <property type="match status" value="1"/>
</dbReference>
<dbReference type="GO" id="GO:0071555">
    <property type="term" value="P:cell wall organization"/>
    <property type="evidence" value="ECO:0007669"/>
    <property type="project" value="UniProtKB-KW"/>
</dbReference>
<keyword evidence="10" id="KW-0521">NADP</keyword>
<dbReference type="AlphaFoldDB" id="A0A6J6DMK8"/>
<dbReference type="Gene3D" id="3.90.78.10">
    <property type="entry name" value="UDP-N-acetylenolpyruvoylglucosamine reductase, C-terminal domain"/>
    <property type="match status" value="1"/>
</dbReference>
<dbReference type="InterPro" id="IPR036318">
    <property type="entry name" value="FAD-bd_PCMH-like_sf"/>
</dbReference>
<dbReference type="HAMAP" id="MF_00037">
    <property type="entry name" value="MurB"/>
    <property type="match status" value="1"/>
</dbReference>
<dbReference type="GO" id="GO:0071949">
    <property type="term" value="F:FAD binding"/>
    <property type="evidence" value="ECO:0007669"/>
    <property type="project" value="InterPro"/>
</dbReference>
<evidence type="ECO:0000256" key="9">
    <source>
        <dbReference type="ARBA" id="ARBA00022827"/>
    </source>
</evidence>
<evidence type="ECO:0000256" key="1">
    <source>
        <dbReference type="ARBA" id="ARBA00001974"/>
    </source>
</evidence>
<evidence type="ECO:0000256" key="3">
    <source>
        <dbReference type="ARBA" id="ARBA00004496"/>
    </source>
</evidence>
<dbReference type="NCBIfam" id="TIGR00179">
    <property type="entry name" value="murB"/>
    <property type="match status" value="1"/>
</dbReference>
<keyword evidence="12" id="KW-0573">Peptidoglycan synthesis</keyword>
<dbReference type="UniPathway" id="UPA00219"/>
<dbReference type="InterPro" id="IPR016169">
    <property type="entry name" value="FAD-bd_PCMH_sub2"/>
</dbReference>
<evidence type="ECO:0000256" key="15">
    <source>
        <dbReference type="ARBA" id="ARBA00023316"/>
    </source>
</evidence>
<dbReference type="SUPFAM" id="SSF56194">
    <property type="entry name" value="Uridine diphospho-N-Acetylenolpyruvylglucosamine reductase, MurB, C-terminal domain"/>
    <property type="match status" value="1"/>
</dbReference>
<dbReference type="GO" id="GO:0051301">
    <property type="term" value="P:cell division"/>
    <property type="evidence" value="ECO:0007669"/>
    <property type="project" value="UniProtKB-KW"/>
</dbReference>
<evidence type="ECO:0000256" key="13">
    <source>
        <dbReference type="ARBA" id="ARBA00023002"/>
    </source>
</evidence>
<evidence type="ECO:0000256" key="5">
    <source>
        <dbReference type="ARBA" id="ARBA00012518"/>
    </source>
</evidence>
<evidence type="ECO:0000313" key="19">
    <source>
        <dbReference type="EMBL" id="CAB4562368.1"/>
    </source>
</evidence>
<comment type="function">
    <text evidence="2">Cell wall formation.</text>
</comment>
<organism evidence="19">
    <name type="scientific">freshwater metagenome</name>
    <dbReference type="NCBI Taxonomy" id="449393"/>
    <lineage>
        <taxon>unclassified sequences</taxon>
        <taxon>metagenomes</taxon>
        <taxon>ecological metagenomes</taxon>
    </lineage>
</organism>
<evidence type="ECO:0000256" key="11">
    <source>
        <dbReference type="ARBA" id="ARBA00022960"/>
    </source>
</evidence>
<accession>A0A6J6DMK8</accession>
<name>A0A6J6DMK8_9ZZZZ</name>
<dbReference type="InterPro" id="IPR011601">
    <property type="entry name" value="MurB_C"/>
</dbReference>
<sequence length="335" mass="34450">MSDVADRIEAAAAVLGPLAQRDVLLGPMTTYRVGGSASLFVRPGSVDELLVVGEACRAGGVPVLVVGRGSNLLVADAGFRGVAVSLADLHAGIEIDGSVVRAGGAVALPVLARRTVAASLTGFEWAVGVPGSVGGGVRMNAGGHGSDMAANLHEVDLVDLVRGERRVVPAAGLGLRFRGSDVADHQVVVEATLVLAPGDRARSETELDEIVRWRREHQPGGQNAGSVFVNPVPGEVTAGALIDRVGLRGLRLRSAHVSDKHANFIQADEGGSAEDVRELIEFVRDRVAAETGYVMRSEVKLVGFDDSTPGADAGPGTGAPDGAPDDAHAPAGVRW</sequence>
<comment type="pathway">
    <text evidence="4">Cell wall biogenesis; peptidoglycan biosynthesis.</text>
</comment>
<dbReference type="Gene3D" id="3.30.43.10">
    <property type="entry name" value="Uridine Diphospho-n-acetylenolpyruvylglucosamine Reductase, domain 2"/>
    <property type="match status" value="1"/>
</dbReference>
<evidence type="ECO:0000256" key="16">
    <source>
        <dbReference type="ARBA" id="ARBA00048914"/>
    </source>
</evidence>
<keyword evidence="6" id="KW-0963">Cytoplasm</keyword>
<evidence type="ECO:0000256" key="14">
    <source>
        <dbReference type="ARBA" id="ARBA00023306"/>
    </source>
</evidence>
<evidence type="ECO:0000256" key="7">
    <source>
        <dbReference type="ARBA" id="ARBA00022618"/>
    </source>
</evidence>
<comment type="cofactor">
    <cofactor evidence="1">
        <name>FAD</name>
        <dbReference type="ChEBI" id="CHEBI:57692"/>
    </cofactor>
</comment>
<feature type="region of interest" description="Disordered" evidence="17">
    <location>
        <begin position="304"/>
        <end position="335"/>
    </location>
</feature>
<reference evidence="19" key="1">
    <citation type="submission" date="2020-05" db="EMBL/GenBank/DDBJ databases">
        <authorList>
            <person name="Chiriac C."/>
            <person name="Salcher M."/>
            <person name="Ghai R."/>
            <person name="Kavagutti S V."/>
        </authorList>
    </citation>
    <scope>NUCLEOTIDE SEQUENCE</scope>
</reference>